<evidence type="ECO:0000313" key="1">
    <source>
        <dbReference type="EMBL" id="KAL2914965.1"/>
    </source>
</evidence>
<accession>A0ABR4N625</accession>
<evidence type="ECO:0000313" key="2">
    <source>
        <dbReference type="Proteomes" id="UP001527925"/>
    </source>
</evidence>
<reference evidence="1 2" key="1">
    <citation type="submission" date="2023-09" db="EMBL/GenBank/DDBJ databases">
        <title>Pangenome analysis of Batrachochytrium dendrobatidis and related Chytrids.</title>
        <authorList>
            <person name="Yacoub M.N."/>
            <person name="Stajich J.E."/>
            <person name="James T.Y."/>
        </authorList>
    </citation>
    <scope>NUCLEOTIDE SEQUENCE [LARGE SCALE GENOMIC DNA]</scope>
    <source>
        <strain evidence="1 2">JEL0888</strain>
    </source>
</reference>
<sequence>MDLLTTKFRDIAIHDELVPLAVPGLPAGSPPLRGLLYADDAVVFGDSADAIRAAAVHLEAWAAKWQMSYGVAKCGVMCIRAKAGPPPALDPPVLLHEQAVPFVSEYRYLGAIIDDKLSFKPWLEHKRAAVFNAVHALAPVLANRRFSVRMRHRVFVAVVLGIARYGIEVFAGMKTGLSRVQPAINKGYAQTEAQEPGPRGKRNGFDPTPTQAMFETACQLRHADLAQWLLAHPGISVDQGAVERAVDEQAVEMLAVFIAHDRSWLAVAACRAAASDQVQVLRWIRRRYRGGLTQSVLETAVYHGCIRAVRNLVGNANDIGWDLARVRRAADKVGIRALFESKKASSG</sequence>
<dbReference type="Proteomes" id="UP001527925">
    <property type="component" value="Unassembled WGS sequence"/>
</dbReference>
<comment type="caution">
    <text evidence="1">The sequence shown here is derived from an EMBL/GenBank/DDBJ whole genome shotgun (WGS) entry which is preliminary data.</text>
</comment>
<organism evidence="1 2">
    <name type="scientific">Polyrhizophydium stewartii</name>
    <dbReference type="NCBI Taxonomy" id="2732419"/>
    <lineage>
        <taxon>Eukaryota</taxon>
        <taxon>Fungi</taxon>
        <taxon>Fungi incertae sedis</taxon>
        <taxon>Chytridiomycota</taxon>
        <taxon>Chytridiomycota incertae sedis</taxon>
        <taxon>Chytridiomycetes</taxon>
        <taxon>Rhizophydiales</taxon>
        <taxon>Rhizophydiales incertae sedis</taxon>
        <taxon>Polyrhizophydium</taxon>
    </lineage>
</organism>
<proteinExistence type="predicted"/>
<dbReference type="EMBL" id="JADGIZ020000028">
    <property type="protein sequence ID" value="KAL2914965.1"/>
    <property type="molecule type" value="Genomic_DNA"/>
</dbReference>
<protein>
    <recommendedName>
        <fullName evidence="3">Reverse transcriptase domain-containing protein</fullName>
    </recommendedName>
</protein>
<evidence type="ECO:0008006" key="3">
    <source>
        <dbReference type="Google" id="ProtNLM"/>
    </source>
</evidence>
<name>A0ABR4N625_9FUNG</name>
<keyword evidence="2" id="KW-1185">Reference proteome</keyword>
<gene>
    <name evidence="1" type="ORF">HK105_205509</name>
</gene>